<name>A0AAE1ATK0_9GAST</name>
<gene>
    <name evidence="1" type="ORF">RRG08_006540</name>
</gene>
<keyword evidence="2" id="KW-1185">Reference proteome</keyword>
<comment type="caution">
    <text evidence="1">The sequence shown here is derived from an EMBL/GenBank/DDBJ whole genome shotgun (WGS) entry which is preliminary data.</text>
</comment>
<evidence type="ECO:0000313" key="2">
    <source>
        <dbReference type="Proteomes" id="UP001283361"/>
    </source>
</evidence>
<sequence>MTNSYIKPRVWLGRWGRVPLCQEWGWLDGRHLLNVKPCQDQGWLNGRHRLYAKPRSGLVKWEASTLRQAKTMVG</sequence>
<accession>A0AAE1ATK0</accession>
<dbReference type="Proteomes" id="UP001283361">
    <property type="component" value="Unassembled WGS sequence"/>
</dbReference>
<dbReference type="AlphaFoldDB" id="A0AAE1ATK0"/>
<protein>
    <submittedName>
        <fullName evidence="1">Uncharacterized protein</fullName>
    </submittedName>
</protein>
<evidence type="ECO:0000313" key="1">
    <source>
        <dbReference type="EMBL" id="KAK3793718.1"/>
    </source>
</evidence>
<proteinExistence type="predicted"/>
<dbReference type="EMBL" id="JAWDGP010001180">
    <property type="protein sequence ID" value="KAK3793718.1"/>
    <property type="molecule type" value="Genomic_DNA"/>
</dbReference>
<organism evidence="1 2">
    <name type="scientific">Elysia crispata</name>
    <name type="common">lettuce slug</name>
    <dbReference type="NCBI Taxonomy" id="231223"/>
    <lineage>
        <taxon>Eukaryota</taxon>
        <taxon>Metazoa</taxon>
        <taxon>Spiralia</taxon>
        <taxon>Lophotrochozoa</taxon>
        <taxon>Mollusca</taxon>
        <taxon>Gastropoda</taxon>
        <taxon>Heterobranchia</taxon>
        <taxon>Euthyneura</taxon>
        <taxon>Panpulmonata</taxon>
        <taxon>Sacoglossa</taxon>
        <taxon>Placobranchoidea</taxon>
        <taxon>Plakobranchidae</taxon>
        <taxon>Elysia</taxon>
    </lineage>
</organism>
<reference evidence="1" key="1">
    <citation type="journal article" date="2023" name="G3 (Bethesda)">
        <title>A reference genome for the long-term kleptoplast-retaining sea slug Elysia crispata morphotype clarki.</title>
        <authorList>
            <person name="Eastman K.E."/>
            <person name="Pendleton A.L."/>
            <person name="Shaikh M.A."/>
            <person name="Suttiyut T."/>
            <person name="Ogas R."/>
            <person name="Tomko P."/>
            <person name="Gavelis G."/>
            <person name="Widhalm J.R."/>
            <person name="Wisecaver J.H."/>
        </authorList>
    </citation>
    <scope>NUCLEOTIDE SEQUENCE</scope>
    <source>
        <strain evidence="1">ECLA1</strain>
    </source>
</reference>